<sequence length="259" mass="28266">MPKTPETVEVGFVAPRHLAGGGDPAWVTVPLHRACGWSYSHDPLMPRVILSSPDQKGLLRLEPAPERQWWNLQHAPEPDRPAWYASFGARTPVEIIAAVTDALTDPSYAPASETDPYEPLMMAGWTPAPDKDRLVSPDGKAHVEHYVSATSDCWWATTTLSETQGPVWQARFGEHAPPRLITAFTRALADPSPLPRTGSPLSIPAYGTKLITRTFRELPAAQVASALEGRVRSLAARRAAPQTNTPTPRRPPTGPGRTR</sequence>
<reference evidence="3" key="2">
    <citation type="submission" date="2020-09" db="EMBL/GenBank/DDBJ databases">
        <authorList>
            <person name="Sun Q."/>
            <person name="Ohkuma M."/>
        </authorList>
    </citation>
    <scope>NUCLEOTIDE SEQUENCE</scope>
    <source>
        <strain evidence="3">JCM 4346</strain>
    </source>
</reference>
<comment type="caution">
    <text evidence="3">The sequence shown here is derived from an EMBL/GenBank/DDBJ whole genome shotgun (WGS) entry which is preliminary data.</text>
</comment>
<reference evidence="3" key="1">
    <citation type="journal article" date="2014" name="Int. J. Syst. Evol. Microbiol.">
        <title>Complete genome sequence of Corynebacterium casei LMG S-19264T (=DSM 44701T), isolated from a smear-ripened cheese.</title>
        <authorList>
            <consortium name="US DOE Joint Genome Institute (JGI-PGF)"/>
            <person name="Walter F."/>
            <person name="Albersmeier A."/>
            <person name="Kalinowski J."/>
            <person name="Ruckert C."/>
        </authorList>
    </citation>
    <scope>NUCLEOTIDE SEQUENCE</scope>
    <source>
        <strain evidence="3">JCM 4346</strain>
    </source>
</reference>
<keyword evidence="4" id="KW-1185">Reference proteome</keyword>
<evidence type="ECO:0000313" key="4">
    <source>
        <dbReference type="Proteomes" id="UP000658320"/>
    </source>
</evidence>
<dbReference type="RefSeq" id="WP_189940909.1">
    <property type="nucleotide sequence ID" value="NZ_BMSX01000015.1"/>
</dbReference>
<dbReference type="Pfam" id="PF03771">
    <property type="entry name" value="SPDY"/>
    <property type="match status" value="2"/>
</dbReference>
<accession>A0A918FG88</accession>
<organism evidence="3 4">
    <name type="scientific">Streptomyces aurantiogriseus</name>
    <dbReference type="NCBI Taxonomy" id="66870"/>
    <lineage>
        <taxon>Bacteria</taxon>
        <taxon>Bacillati</taxon>
        <taxon>Actinomycetota</taxon>
        <taxon>Actinomycetes</taxon>
        <taxon>Kitasatosporales</taxon>
        <taxon>Streptomycetaceae</taxon>
        <taxon>Streptomyces</taxon>
    </lineage>
</organism>
<gene>
    <name evidence="3" type="ORF">GCM10010251_60390</name>
</gene>
<proteinExistence type="predicted"/>
<feature type="domain" description="DUF317" evidence="2">
    <location>
        <begin position="52"/>
        <end position="106"/>
    </location>
</feature>
<name>A0A918FG88_9ACTN</name>
<evidence type="ECO:0000256" key="1">
    <source>
        <dbReference type="SAM" id="MobiDB-lite"/>
    </source>
</evidence>
<feature type="compositionally biased region" description="Low complexity" evidence="1">
    <location>
        <begin position="236"/>
        <end position="247"/>
    </location>
</feature>
<dbReference type="EMBL" id="BMSX01000015">
    <property type="protein sequence ID" value="GGR35860.1"/>
    <property type="molecule type" value="Genomic_DNA"/>
</dbReference>
<feature type="domain" description="DUF317" evidence="2">
    <location>
        <begin position="136"/>
        <end position="193"/>
    </location>
</feature>
<dbReference type="Proteomes" id="UP000658320">
    <property type="component" value="Unassembled WGS sequence"/>
</dbReference>
<evidence type="ECO:0000313" key="3">
    <source>
        <dbReference type="EMBL" id="GGR35860.1"/>
    </source>
</evidence>
<feature type="region of interest" description="Disordered" evidence="1">
    <location>
        <begin position="234"/>
        <end position="259"/>
    </location>
</feature>
<protein>
    <recommendedName>
        <fullName evidence="2">DUF317 domain-containing protein</fullName>
    </recommendedName>
</protein>
<dbReference type="InterPro" id="IPR005523">
    <property type="entry name" value="DUF317_SPDY"/>
</dbReference>
<feature type="compositionally biased region" description="Pro residues" evidence="1">
    <location>
        <begin position="248"/>
        <end position="259"/>
    </location>
</feature>
<dbReference type="AlphaFoldDB" id="A0A918FG88"/>
<evidence type="ECO:0000259" key="2">
    <source>
        <dbReference type="Pfam" id="PF03771"/>
    </source>
</evidence>